<dbReference type="EMBL" id="MLHG01000021">
    <property type="protein sequence ID" value="OOF40442.1"/>
    <property type="molecule type" value="Genomic_DNA"/>
</dbReference>
<accession>A0A1V3IH47</accession>
<gene>
    <name evidence="13" type="ORF">BKK47_04170</name>
</gene>
<comment type="subcellular location">
    <subcellularLocation>
        <location evidence="1">Cell inner membrane</location>
        <topology evidence="1">Multi-pass membrane protein</topology>
    </subcellularLocation>
</comment>
<name>A0A1V3IH47_9PAST</name>
<evidence type="ECO:0000256" key="12">
    <source>
        <dbReference type="SAM" id="Phobius"/>
    </source>
</evidence>
<dbReference type="AlphaFoldDB" id="A0A1V3IH47"/>
<feature type="transmembrane region" description="Helical" evidence="12">
    <location>
        <begin position="410"/>
        <end position="428"/>
    </location>
</feature>
<comment type="catalytic activity">
    <reaction evidence="10">
        <text>(S)-malate(in) + succinate(out) = (S)-malate(out) + succinate(in)</text>
        <dbReference type="Rhea" id="RHEA:29327"/>
        <dbReference type="ChEBI" id="CHEBI:15589"/>
        <dbReference type="ChEBI" id="CHEBI:30031"/>
    </reaction>
    <physiologicalReaction direction="right-to-left" evidence="10">
        <dbReference type="Rhea" id="RHEA:29329"/>
    </physiologicalReaction>
</comment>
<dbReference type="InterPro" id="IPR004668">
    <property type="entry name" value="Anaer_Dcu_memb_transpt"/>
</dbReference>
<comment type="similarity">
    <text evidence="2">Belongs to the DcuA/DcuB transporter (TC 2.A.13.1) family.</text>
</comment>
<feature type="transmembrane region" description="Helical" evidence="12">
    <location>
        <begin position="98"/>
        <end position="127"/>
    </location>
</feature>
<keyword evidence="3" id="KW-0813">Transport</keyword>
<feature type="transmembrane region" description="Helical" evidence="12">
    <location>
        <begin position="531"/>
        <end position="555"/>
    </location>
</feature>
<dbReference type="Pfam" id="PF03605">
    <property type="entry name" value="DcuA_DcuB"/>
    <property type="match status" value="2"/>
</dbReference>
<comment type="catalytic activity">
    <reaction evidence="11">
        <text>fumarate(in) + succinate(out) = fumarate(out) + succinate(in)</text>
        <dbReference type="Rhea" id="RHEA:29323"/>
        <dbReference type="ChEBI" id="CHEBI:29806"/>
        <dbReference type="ChEBI" id="CHEBI:30031"/>
    </reaction>
    <physiologicalReaction direction="right-to-left" evidence="11">
        <dbReference type="Rhea" id="RHEA:29325"/>
    </physiologicalReaction>
</comment>
<keyword evidence="6 12" id="KW-0812">Transmembrane</keyword>
<evidence type="ECO:0000313" key="14">
    <source>
        <dbReference type="Proteomes" id="UP000189426"/>
    </source>
</evidence>
<feature type="transmembrane region" description="Helical" evidence="12">
    <location>
        <begin position="377"/>
        <end position="398"/>
    </location>
</feature>
<feature type="transmembrane region" description="Helical" evidence="12">
    <location>
        <begin position="58"/>
        <end position="77"/>
    </location>
</feature>
<evidence type="ECO:0000256" key="2">
    <source>
        <dbReference type="ARBA" id="ARBA00006413"/>
    </source>
</evidence>
<evidence type="ECO:0000256" key="4">
    <source>
        <dbReference type="ARBA" id="ARBA00022475"/>
    </source>
</evidence>
<dbReference type="NCBIfam" id="NF009136">
    <property type="entry name" value="PRK12489.1"/>
    <property type="match status" value="1"/>
</dbReference>
<sequence length="556" mass="60086">MDFLTNLGEGSQFVIQLAIVLICLFYGARKGGIALGMLGGVGLIVLVFGFGIEPGKPAIDVMLTILAVVVTSATLQASGGLDVMLQIAEKMLRKNPKYVSILAPFVTCFLTILCGTGHVVYTMLPIIYDIAIKNGIRPERPMAASSIASQMGIIASPVSVAVVTLTAFLVNAKTPLAGFDGYLDLLKITVPSTLCGVLAIGIFSWFRGKDLDKDAEFQAKLQDPSFKQYVYGDSASLLDKKLPQSSWNAMWIFFGAILVVALLGYFKELRPSFEKSVPAQVLEVVSYDKTVKSFNVKEGKIVATTKDGIVALNVKDNKAKAKTTYSHVEIYNEKGELAQTISAQDNNSVVIHTGDKAETIDNATIVLKDSMNKKVNISMVHVIQIFMLLAGALIVIFTKTEPSKISKNEIFRSGMIALVAVFGISWMAETMFTVHTPMMKATLGDVVKAYPWTYAVMLLLISKFVNSQAAALVAFVPLALGIGVDPAIILAFASACYGYYILPTYPSDLAAIQFDRSGTTRIGKFVINHSFILPGLIGVITSCIFGYIFTGLFGYL</sequence>
<dbReference type="GO" id="GO:0005886">
    <property type="term" value="C:plasma membrane"/>
    <property type="evidence" value="ECO:0007669"/>
    <property type="project" value="UniProtKB-SubCell"/>
</dbReference>
<evidence type="ECO:0000256" key="7">
    <source>
        <dbReference type="ARBA" id="ARBA00022989"/>
    </source>
</evidence>
<evidence type="ECO:0000256" key="5">
    <source>
        <dbReference type="ARBA" id="ARBA00022519"/>
    </source>
</evidence>
<dbReference type="GO" id="GO:0015556">
    <property type="term" value="F:C4-dicarboxylate transmembrane transporter activity"/>
    <property type="evidence" value="ECO:0007669"/>
    <property type="project" value="InterPro"/>
</dbReference>
<evidence type="ECO:0000256" key="8">
    <source>
        <dbReference type="ARBA" id="ARBA00023136"/>
    </source>
</evidence>
<proteinExistence type="inferred from homology"/>
<keyword evidence="4" id="KW-1003">Cell membrane</keyword>
<evidence type="ECO:0000256" key="11">
    <source>
        <dbReference type="ARBA" id="ARBA00034287"/>
    </source>
</evidence>
<keyword evidence="5" id="KW-0997">Cell inner membrane</keyword>
<protein>
    <submittedName>
        <fullName evidence="13">Anaerobic C4-dicarboxylate transporter</fullName>
    </submittedName>
</protein>
<dbReference type="RefSeq" id="WP_077493663.1">
    <property type="nucleotide sequence ID" value="NZ_MLHG01000021.1"/>
</dbReference>
<keyword evidence="14" id="KW-1185">Reference proteome</keyword>
<evidence type="ECO:0000256" key="3">
    <source>
        <dbReference type="ARBA" id="ARBA00022448"/>
    </source>
</evidence>
<evidence type="ECO:0000256" key="10">
    <source>
        <dbReference type="ARBA" id="ARBA00034284"/>
    </source>
</evidence>
<comment type="caution">
    <text evidence="13">The sequence shown here is derived from an EMBL/GenBank/DDBJ whole genome shotgun (WGS) entry which is preliminary data.</text>
</comment>
<organism evidence="13 14">
    <name type="scientific">Rodentibacter mrazii</name>
    <dbReference type="NCBI Taxonomy" id="1908257"/>
    <lineage>
        <taxon>Bacteria</taxon>
        <taxon>Pseudomonadati</taxon>
        <taxon>Pseudomonadota</taxon>
        <taxon>Gammaproteobacteria</taxon>
        <taxon>Pasteurellales</taxon>
        <taxon>Pasteurellaceae</taxon>
        <taxon>Rodentibacter</taxon>
    </lineage>
</organism>
<dbReference type="PANTHER" id="PTHR36106:SF3">
    <property type="entry name" value="ANAEROBIC C4-DICARBOXYLATE TRANSPORTER DCUB"/>
    <property type="match status" value="1"/>
</dbReference>
<reference evidence="13 14" key="1">
    <citation type="submission" date="2016-10" db="EMBL/GenBank/DDBJ databases">
        <title>Rodentibacter gen. nov. and new species.</title>
        <authorList>
            <person name="Christensen H."/>
        </authorList>
    </citation>
    <scope>NUCLEOTIDE SEQUENCE [LARGE SCALE GENOMIC DNA]</scope>
    <source>
        <strain evidence="13 14">Ppn418</strain>
    </source>
</reference>
<evidence type="ECO:0000256" key="9">
    <source>
        <dbReference type="ARBA" id="ARBA00034237"/>
    </source>
</evidence>
<feature type="transmembrane region" description="Helical" evidence="12">
    <location>
        <begin position="182"/>
        <end position="206"/>
    </location>
</feature>
<feature type="transmembrane region" description="Helical" evidence="12">
    <location>
        <begin position="471"/>
        <end position="500"/>
    </location>
</feature>
<feature type="transmembrane region" description="Helical" evidence="12">
    <location>
        <begin position="33"/>
        <end position="52"/>
    </location>
</feature>
<dbReference type="Proteomes" id="UP000189426">
    <property type="component" value="Unassembled WGS sequence"/>
</dbReference>
<keyword evidence="8 12" id="KW-0472">Membrane</keyword>
<feature type="transmembrane region" description="Helical" evidence="12">
    <location>
        <begin position="247"/>
        <end position="266"/>
    </location>
</feature>
<feature type="transmembrane region" description="Helical" evidence="12">
    <location>
        <begin position="147"/>
        <end position="170"/>
    </location>
</feature>
<evidence type="ECO:0000256" key="6">
    <source>
        <dbReference type="ARBA" id="ARBA00022692"/>
    </source>
</evidence>
<evidence type="ECO:0000313" key="13">
    <source>
        <dbReference type="EMBL" id="OOF40442.1"/>
    </source>
</evidence>
<evidence type="ECO:0000256" key="1">
    <source>
        <dbReference type="ARBA" id="ARBA00004429"/>
    </source>
</evidence>
<dbReference type="PANTHER" id="PTHR36106">
    <property type="entry name" value="ANAEROBIC C4-DICARBOXYLATE TRANSPORTER DCUB"/>
    <property type="match status" value="1"/>
</dbReference>
<dbReference type="STRING" id="1908257.BKK47_04170"/>
<feature type="transmembrane region" description="Helical" evidence="12">
    <location>
        <begin position="12"/>
        <end position="28"/>
    </location>
</feature>
<keyword evidence="7 12" id="KW-1133">Transmembrane helix</keyword>
<comment type="catalytic activity">
    <reaction evidence="9">
        <text>L-aspartate(in) + succinate(out) = L-aspartate(out) + succinate(in)</text>
        <dbReference type="Rhea" id="RHEA:29343"/>
        <dbReference type="ChEBI" id="CHEBI:29991"/>
        <dbReference type="ChEBI" id="CHEBI:30031"/>
    </reaction>
    <physiologicalReaction direction="right-to-left" evidence="9">
        <dbReference type="Rhea" id="RHEA:29345"/>
    </physiologicalReaction>
</comment>